<name>A0A9P7ZZA0_MORAP</name>
<protein>
    <submittedName>
        <fullName evidence="1">Uncharacterized protein</fullName>
    </submittedName>
</protein>
<reference evidence="1" key="1">
    <citation type="submission" date="2021-07" db="EMBL/GenBank/DDBJ databases">
        <title>Draft genome of Mortierella alpina, strain LL118, isolated from an aspen leaf litter sample.</title>
        <authorList>
            <person name="Yang S."/>
            <person name="Vinatzer B.A."/>
        </authorList>
    </citation>
    <scope>NUCLEOTIDE SEQUENCE</scope>
    <source>
        <strain evidence="1">LL118</strain>
    </source>
</reference>
<gene>
    <name evidence="1" type="ORF">KVV02_005535</name>
</gene>
<evidence type="ECO:0000313" key="1">
    <source>
        <dbReference type="EMBL" id="KAG9319935.1"/>
    </source>
</evidence>
<comment type="caution">
    <text evidence="1">The sequence shown here is derived from an EMBL/GenBank/DDBJ whole genome shotgun (WGS) entry which is preliminary data.</text>
</comment>
<sequence>MPKSPATRPAVPSHTVADYWVWAISTSRPFAIGARAGKIDAEEMYDVAVKLHLAVEYNKPMYYKTDDQTRAGMYAKNGSKKDHHYKYP</sequence>
<feature type="non-terminal residue" evidence="1">
    <location>
        <position position="1"/>
    </location>
</feature>
<dbReference type="Proteomes" id="UP000717515">
    <property type="component" value="Unassembled WGS sequence"/>
</dbReference>
<proteinExistence type="predicted"/>
<organism evidence="1 2">
    <name type="scientific">Mortierella alpina</name>
    <name type="common">Oleaginous fungus</name>
    <name type="synonym">Mortierella renispora</name>
    <dbReference type="NCBI Taxonomy" id="64518"/>
    <lineage>
        <taxon>Eukaryota</taxon>
        <taxon>Fungi</taxon>
        <taxon>Fungi incertae sedis</taxon>
        <taxon>Mucoromycota</taxon>
        <taxon>Mortierellomycotina</taxon>
        <taxon>Mortierellomycetes</taxon>
        <taxon>Mortierellales</taxon>
        <taxon>Mortierellaceae</taxon>
        <taxon>Mortierella</taxon>
    </lineage>
</organism>
<dbReference type="EMBL" id="JAIFTL010000352">
    <property type="protein sequence ID" value="KAG9319935.1"/>
    <property type="molecule type" value="Genomic_DNA"/>
</dbReference>
<evidence type="ECO:0000313" key="2">
    <source>
        <dbReference type="Proteomes" id="UP000717515"/>
    </source>
</evidence>
<dbReference type="AlphaFoldDB" id="A0A9P7ZZA0"/>
<accession>A0A9P7ZZA0</accession>